<sequence length="153" mass="14882">MAGKAPLLLAAFLFGIGASGLFLLTFGERAAWGPFQPRVAAPPPQRVIVIDAGTPFSPPALEELFTSGFGSRAEALAAASPAAAPGSGSDASAAAQPTATPTPIPPIRIHGVAADDGVSAAGATPTPPPPVRIINVASGAGEEVTPGPGDGGE</sequence>
<reference evidence="2 3" key="1">
    <citation type="journal article" date="2023" name="ISME J.">
        <title>Thermophilic Dehalococcoidia with unusual traits shed light on an unexpected past.</title>
        <authorList>
            <person name="Palmer M."/>
            <person name="Covington J.K."/>
            <person name="Zhou E.M."/>
            <person name="Thomas S.C."/>
            <person name="Habib N."/>
            <person name="Seymour C.O."/>
            <person name="Lai D."/>
            <person name="Johnston J."/>
            <person name="Hashimi A."/>
            <person name="Jiao J.Y."/>
            <person name="Muok A.R."/>
            <person name="Liu L."/>
            <person name="Xian W.D."/>
            <person name="Zhi X.Y."/>
            <person name="Li M.M."/>
            <person name="Silva L.P."/>
            <person name="Bowen B.P."/>
            <person name="Louie K."/>
            <person name="Briegel A."/>
            <person name="Pett-Ridge J."/>
            <person name="Weber P.K."/>
            <person name="Tocheva E.I."/>
            <person name="Woyke T."/>
            <person name="Northen T.R."/>
            <person name="Mayali X."/>
            <person name="Li W.J."/>
            <person name="Hedlund B.P."/>
        </authorList>
    </citation>
    <scope>NUCLEOTIDE SEQUENCE [LARGE SCALE GENOMIC DNA]</scope>
    <source>
        <strain evidence="2 3">YIM 72310</strain>
    </source>
</reference>
<proteinExistence type="predicted"/>
<gene>
    <name evidence="2" type="ORF">O0235_07735</name>
</gene>
<evidence type="ECO:0000313" key="3">
    <source>
        <dbReference type="Proteomes" id="UP001212803"/>
    </source>
</evidence>
<dbReference type="EMBL" id="CP115149">
    <property type="protein sequence ID" value="WBL37457.1"/>
    <property type="molecule type" value="Genomic_DNA"/>
</dbReference>
<dbReference type="Proteomes" id="UP001212803">
    <property type="component" value="Chromosome"/>
</dbReference>
<feature type="compositionally biased region" description="Low complexity" evidence="1">
    <location>
        <begin position="107"/>
        <end position="124"/>
    </location>
</feature>
<dbReference type="RefSeq" id="WP_270057970.1">
    <property type="nucleotide sequence ID" value="NZ_CP115149.1"/>
</dbReference>
<feature type="region of interest" description="Disordered" evidence="1">
    <location>
        <begin position="76"/>
        <end position="153"/>
    </location>
</feature>
<evidence type="ECO:0000313" key="2">
    <source>
        <dbReference type="EMBL" id="WBL37457.1"/>
    </source>
</evidence>
<feature type="compositionally biased region" description="Low complexity" evidence="1">
    <location>
        <begin position="76"/>
        <end position="99"/>
    </location>
</feature>
<accession>A0ABY7MB31</accession>
<keyword evidence="3" id="KW-1185">Reference proteome</keyword>
<protein>
    <submittedName>
        <fullName evidence="2">Uncharacterized protein</fullName>
    </submittedName>
</protein>
<evidence type="ECO:0000256" key="1">
    <source>
        <dbReference type="SAM" id="MobiDB-lite"/>
    </source>
</evidence>
<name>A0ABY7MB31_9CHLR</name>
<organism evidence="2 3">
    <name type="scientific">Tepidiforma flava</name>
    <dbReference type="NCBI Taxonomy" id="3004094"/>
    <lineage>
        <taxon>Bacteria</taxon>
        <taxon>Bacillati</taxon>
        <taxon>Chloroflexota</taxon>
        <taxon>Tepidiformia</taxon>
        <taxon>Tepidiformales</taxon>
        <taxon>Tepidiformaceae</taxon>
        <taxon>Tepidiforma</taxon>
    </lineage>
</organism>